<dbReference type="Gene3D" id="3.10.180.10">
    <property type="entry name" value="2,3-Dihydroxybiphenyl 1,2-Dioxygenase, domain 1"/>
    <property type="match status" value="1"/>
</dbReference>
<gene>
    <name evidence="2" type="ORF">C8D91_0343</name>
</gene>
<dbReference type="OrthoDB" id="9800438at2"/>
<evidence type="ECO:0000259" key="1">
    <source>
        <dbReference type="PROSITE" id="PS51819"/>
    </source>
</evidence>
<comment type="caution">
    <text evidence="2">The sequence shown here is derived from an EMBL/GenBank/DDBJ whole genome shotgun (WGS) entry which is preliminary data.</text>
</comment>
<dbReference type="PANTHER" id="PTHR35006:SF1">
    <property type="entry name" value="BLL2941 PROTEIN"/>
    <property type="match status" value="1"/>
</dbReference>
<dbReference type="SUPFAM" id="SSF54593">
    <property type="entry name" value="Glyoxalase/Bleomycin resistance protein/Dihydroxybiphenyl dioxygenase"/>
    <property type="match status" value="1"/>
</dbReference>
<name>A0A4V3DIT1_9GAMM</name>
<dbReference type="InterPro" id="IPR037523">
    <property type="entry name" value="VOC_core"/>
</dbReference>
<dbReference type="PANTHER" id="PTHR35006">
    <property type="entry name" value="GLYOXALASE FAMILY PROTEIN (AFU_ORTHOLOGUE AFUA_5G14830)"/>
    <property type="match status" value="1"/>
</dbReference>
<sequence>MIGYVTLGTNDFPRAVAYYDALFKSIGVGRYMEEDNYFVAWSPAPDAPALSVTIPFNKQAATVGNGVMVALYFESPAQVDAFYHKALELGGTDEGKPGFRPTDATQGFYAGYFRDLDGNKLNAFCVVE</sequence>
<dbReference type="Pfam" id="PF00903">
    <property type="entry name" value="Glyoxalase"/>
    <property type="match status" value="1"/>
</dbReference>
<dbReference type="GO" id="GO:0051213">
    <property type="term" value="F:dioxygenase activity"/>
    <property type="evidence" value="ECO:0007669"/>
    <property type="project" value="UniProtKB-KW"/>
</dbReference>
<protein>
    <submittedName>
        <fullName evidence="2">Glyoxalase/bleomycin resistance protein/dioxygenase superfamily protein</fullName>
    </submittedName>
</protein>
<dbReference type="PROSITE" id="PS51819">
    <property type="entry name" value="VOC"/>
    <property type="match status" value="1"/>
</dbReference>
<evidence type="ECO:0000313" key="3">
    <source>
        <dbReference type="Proteomes" id="UP000295724"/>
    </source>
</evidence>
<reference evidence="2 3" key="1">
    <citation type="submission" date="2019-03" db="EMBL/GenBank/DDBJ databases">
        <title>Genomic Encyclopedia of Type Strains, Phase IV (KMG-IV): sequencing the most valuable type-strain genomes for metagenomic binning, comparative biology and taxonomic classification.</title>
        <authorList>
            <person name="Goeker M."/>
        </authorList>
    </citation>
    <scope>NUCLEOTIDE SEQUENCE [LARGE SCALE GENOMIC DNA]</scope>
    <source>
        <strain evidence="2 3">DSM 25488</strain>
    </source>
</reference>
<dbReference type="CDD" id="cd07262">
    <property type="entry name" value="VOC_like"/>
    <property type="match status" value="1"/>
</dbReference>
<dbReference type="InterPro" id="IPR004360">
    <property type="entry name" value="Glyas_Fos-R_dOase_dom"/>
</dbReference>
<dbReference type="AlphaFoldDB" id="A0A4V3DIT1"/>
<dbReference type="Proteomes" id="UP000295724">
    <property type="component" value="Unassembled WGS sequence"/>
</dbReference>
<feature type="domain" description="VOC" evidence="1">
    <location>
        <begin position="1"/>
        <end position="126"/>
    </location>
</feature>
<dbReference type="RefSeq" id="WP_099017880.1">
    <property type="nucleotide sequence ID" value="NZ_NIHB01000001.1"/>
</dbReference>
<keyword evidence="2" id="KW-0560">Oxidoreductase</keyword>
<keyword evidence="3" id="KW-1185">Reference proteome</keyword>
<evidence type="ECO:0000313" key="2">
    <source>
        <dbReference type="EMBL" id="TDR23481.1"/>
    </source>
</evidence>
<keyword evidence="2" id="KW-0223">Dioxygenase</keyword>
<accession>A0A4V3DIT1</accession>
<proteinExistence type="predicted"/>
<organism evidence="2 3">
    <name type="scientific">Marinicella litoralis</name>
    <dbReference type="NCBI Taxonomy" id="644220"/>
    <lineage>
        <taxon>Bacteria</taxon>
        <taxon>Pseudomonadati</taxon>
        <taxon>Pseudomonadota</taxon>
        <taxon>Gammaproteobacteria</taxon>
        <taxon>Lysobacterales</taxon>
        <taxon>Marinicellaceae</taxon>
        <taxon>Marinicella</taxon>
    </lineage>
</organism>
<dbReference type="EMBL" id="SNZB01000001">
    <property type="protein sequence ID" value="TDR23481.1"/>
    <property type="molecule type" value="Genomic_DNA"/>
</dbReference>
<dbReference type="InterPro" id="IPR029068">
    <property type="entry name" value="Glyas_Bleomycin-R_OHBP_Dase"/>
</dbReference>